<sequence>MEELLSKQPVSSREEITELLAHAILRSYYRQYPKSTTFPEKDSVRLDIPANSCMTVNTAEKNDGD</sequence>
<dbReference type="RefSeq" id="WP_034837091.1">
    <property type="nucleotide sequence ID" value="NZ_JOKH01000003.1"/>
</dbReference>
<organism evidence="1 2">
    <name type="scientific">Endozoicomonas numazuensis</name>
    <dbReference type="NCBI Taxonomy" id="1137799"/>
    <lineage>
        <taxon>Bacteria</taxon>
        <taxon>Pseudomonadati</taxon>
        <taxon>Pseudomonadota</taxon>
        <taxon>Gammaproteobacteria</taxon>
        <taxon>Oceanospirillales</taxon>
        <taxon>Endozoicomonadaceae</taxon>
        <taxon>Endozoicomonas</taxon>
    </lineage>
</organism>
<dbReference type="Proteomes" id="UP000028073">
    <property type="component" value="Unassembled WGS sequence"/>
</dbReference>
<dbReference type="STRING" id="1137799.GZ78_14945"/>
<proteinExistence type="predicted"/>
<accession>A0A081NFD1</accession>
<keyword evidence="2" id="KW-1185">Reference proteome</keyword>
<name>A0A081NFD1_9GAMM</name>
<reference evidence="1 2" key="1">
    <citation type="submission" date="2014-06" db="EMBL/GenBank/DDBJ databases">
        <title>Whole Genome Sequences of Three Symbiotic Endozoicomonas Bacteria.</title>
        <authorList>
            <person name="Neave M.J."/>
            <person name="Apprill A."/>
            <person name="Voolstra C.R."/>
        </authorList>
    </citation>
    <scope>NUCLEOTIDE SEQUENCE [LARGE SCALE GENOMIC DNA]</scope>
    <source>
        <strain evidence="1 2">DSM 25634</strain>
    </source>
</reference>
<dbReference type="OrthoDB" id="6199220at2"/>
<dbReference type="EMBL" id="JOKH01000003">
    <property type="protein sequence ID" value="KEQ17154.1"/>
    <property type="molecule type" value="Genomic_DNA"/>
</dbReference>
<comment type="caution">
    <text evidence="1">The sequence shown here is derived from an EMBL/GenBank/DDBJ whole genome shotgun (WGS) entry which is preliminary data.</text>
</comment>
<dbReference type="AlphaFoldDB" id="A0A081NFD1"/>
<evidence type="ECO:0000313" key="2">
    <source>
        <dbReference type="Proteomes" id="UP000028073"/>
    </source>
</evidence>
<protein>
    <submittedName>
        <fullName evidence="1">Uncharacterized protein</fullName>
    </submittedName>
</protein>
<evidence type="ECO:0000313" key="1">
    <source>
        <dbReference type="EMBL" id="KEQ17154.1"/>
    </source>
</evidence>
<gene>
    <name evidence="1" type="ORF">GZ78_14945</name>
</gene>